<dbReference type="InterPro" id="IPR010255">
    <property type="entry name" value="Haem_peroxidase_sf"/>
</dbReference>
<dbReference type="STRING" id="337451.A0A3S3PUW1"/>
<gene>
    <name evidence="16" type="ORF">CKAN_00222400</name>
</gene>
<dbReference type="Proteomes" id="UP000283530">
    <property type="component" value="Unassembled WGS sequence"/>
</dbReference>
<dbReference type="GO" id="GO:0006633">
    <property type="term" value="P:fatty acid biosynthetic process"/>
    <property type="evidence" value="ECO:0007669"/>
    <property type="project" value="UniProtKB-KW"/>
</dbReference>
<dbReference type="InterPro" id="IPR019791">
    <property type="entry name" value="Haem_peroxidase_animal"/>
</dbReference>
<dbReference type="GO" id="GO:0006979">
    <property type="term" value="P:response to oxidative stress"/>
    <property type="evidence" value="ECO:0007669"/>
    <property type="project" value="InterPro"/>
</dbReference>
<dbReference type="PROSITE" id="PS50292">
    <property type="entry name" value="PEROXIDASE_3"/>
    <property type="match status" value="2"/>
</dbReference>
<evidence type="ECO:0000256" key="10">
    <source>
        <dbReference type="ARBA" id="ARBA00022964"/>
    </source>
</evidence>
<dbReference type="PANTHER" id="PTHR11903:SF11">
    <property type="entry name" value="ALPHA-DIOXYGENASE 1"/>
    <property type="match status" value="1"/>
</dbReference>
<comment type="cofactor">
    <cofactor evidence="2">
        <name>heme b</name>
        <dbReference type="ChEBI" id="CHEBI:60344"/>
    </cofactor>
</comment>
<keyword evidence="11" id="KW-0560">Oxidoreductase</keyword>
<evidence type="ECO:0000256" key="5">
    <source>
        <dbReference type="ARBA" id="ARBA00022617"/>
    </source>
</evidence>
<keyword evidence="7" id="KW-0925">Oxylipin biosynthesis</keyword>
<dbReference type="AlphaFoldDB" id="A0A3S3PUW1"/>
<evidence type="ECO:0000256" key="3">
    <source>
        <dbReference type="ARBA" id="ARBA00022516"/>
    </source>
</evidence>
<protein>
    <submittedName>
        <fullName evidence="16">Heme peroxidase</fullName>
    </submittedName>
</protein>
<keyword evidence="6 15" id="KW-0479">Metal-binding</keyword>
<keyword evidence="10" id="KW-0223">Dioxygenase</keyword>
<dbReference type="InterPro" id="IPR050783">
    <property type="entry name" value="Oxylipin_biosynth_metab"/>
</dbReference>
<dbReference type="InterPro" id="IPR034815">
    <property type="entry name" value="A_dioxygenase"/>
</dbReference>
<feature type="binding site" description="axial binding residue" evidence="15">
    <location>
        <position position="870"/>
    </location>
    <ligand>
        <name>heme b</name>
        <dbReference type="ChEBI" id="CHEBI:60344"/>
    </ligand>
    <ligandPart>
        <name>Fe</name>
        <dbReference type="ChEBI" id="CHEBI:18248"/>
    </ligandPart>
</feature>
<keyword evidence="4 16" id="KW-0575">Peroxidase</keyword>
<dbReference type="InterPro" id="IPR037120">
    <property type="entry name" value="Haem_peroxidase_sf_animal"/>
</dbReference>
<dbReference type="CDD" id="cd09818">
    <property type="entry name" value="PIOX_like"/>
    <property type="match status" value="1"/>
</dbReference>
<dbReference type="GO" id="GO:0020037">
    <property type="term" value="F:heme binding"/>
    <property type="evidence" value="ECO:0007669"/>
    <property type="project" value="InterPro"/>
</dbReference>
<evidence type="ECO:0000313" key="16">
    <source>
        <dbReference type="EMBL" id="RWR73915.1"/>
    </source>
</evidence>
<keyword evidence="12 15" id="KW-0408">Iron</keyword>
<dbReference type="PANTHER" id="PTHR11903">
    <property type="entry name" value="PROSTAGLANDIN G/H SYNTHASE"/>
    <property type="match status" value="1"/>
</dbReference>
<evidence type="ECO:0000256" key="2">
    <source>
        <dbReference type="ARBA" id="ARBA00001970"/>
    </source>
</evidence>
<evidence type="ECO:0000256" key="6">
    <source>
        <dbReference type="ARBA" id="ARBA00022723"/>
    </source>
</evidence>
<reference evidence="16 17" key="1">
    <citation type="journal article" date="2019" name="Nat. Plants">
        <title>Stout camphor tree genome fills gaps in understanding of flowering plant genome evolution.</title>
        <authorList>
            <person name="Chaw S.M."/>
            <person name="Liu Y.C."/>
            <person name="Wu Y.W."/>
            <person name="Wang H.Y."/>
            <person name="Lin C.I."/>
            <person name="Wu C.S."/>
            <person name="Ke H.M."/>
            <person name="Chang L.Y."/>
            <person name="Hsu C.Y."/>
            <person name="Yang H.T."/>
            <person name="Sudianto E."/>
            <person name="Hsu M.H."/>
            <person name="Wu K.P."/>
            <person name="Wang L.N."/>
            <person name="Leebens-Mack J.H."/>
            <person name="Tsai I.J."/>
        </authorList>
    </citation>
    <scope>NUCLEOTIDE SEQUENCE [LARGE SCALE GENOMIC DNA]</scope>
    <source>
        <strain evidence="17">cv. Chaw 1501</strain>
        <tissue evidence="16">Young leaves</tissue>
    </source>
</reference>
<keyword evidence="13" id="KW-0443">Lipid metabolism</keyword>
<evidence type="ECO:0000256" key="15">
    <source>
        <dbReference type="PIRSR" id="PIRSR619791-2"/>
    </source>
</evidence>
<dbReference type="Gene3D" id="1.10.640.10">
    <property type="entry name" value="Haem peroxidase domain superfamily, animal type"/>
    <property type="match status" value="3"/>
</dbReference>
<evidence type="ECO:0000256" key="4">
    <source>
        <dbReference type="ARBA" id="ARBA00022559"/>
    </source>
</evidence>
<keyword evidence="14" id="KW-0275">Fatty acid biosynthesis</keyword>
<keyword evidence="8" id="KW-0611">Plant defense</keyword>
<dbReference type="GO" id="GO:0031408">
    <property type="term" value="P:oxylipin biosynthetic process"/>
    <property type="evidence" value="ECO:0007669"/>
    <property type="project" value="UniProtKB-KW"/>
</dbReference>
<keyword evidence="9" id="KW-0276">Fatty acid metabolism</keyword>
<accession>A0A3S3PUW1</accession>
<evidence type="ECO:0000256" key="11">
    <source>
        <dbReference type="ARBA" id="ARBA00023002"/>
    </source>
</evidence>
<dbReference type="Pfam" id="PF03098">
    <property type="entry name" value="An_peroxidase"/>
    <property type="match status" value="3"/>
</dbReference>
<evidence type="ECO:0000313" key="17">
    <source>
        <dbReference type="Proteomes" id="UP000283530"/>
    </source>
</evidence>
<dbReference type="EMBL" id="QPKB01000001">
    <property type="protein sequence ID" value="RWR73915.1"/>
    <property type="molecule type" value="Genomic_DNA"/>
</dbReference>
<proteinExistence type="predicted"/>
<dbReference type="OrthoDB" id="823504at2759"/>
<comment type="cofactor">
    <cofactor evidence="1">
        <name>Ca(2+)</name>
        <dbReference type="ChEBI" id="CHEBI:29108"/>
    </cofactor>
</comment>
<evidence type="ECO:0000256" key="14">
    <source>
        <dbReference type="ARBA" id="ARBA00023160"/>
    </source>
</evidence>
<evidence type="ECO:0000256" key="13">
    <source>
        <dbReference type="ARBA" id="ARBA00023098"/>
    </source>
</evidence>
<evidence type="ECO:0000256" key="9">
    <source>
        <dbReference type="ARBA" id="ARBA00022832"/>
    </source>
</evidence>
<dbReference type="GO" id="GO:0016702">
    <property type="term" value="F:oxidoreductase activity, acting on single donors with incorporation of molecular oxygen, incorporation of two atoms of oxygen"/>
    <property type="evidence" value="ECO:0007669"/>
    <property type="project" value="TreeGrafter"/>
</dbReference>
<name>A0A3S3PUW1_9MAGN</name>
<dbReference type="GO" id="GO:0004601">
    <property type="term" value="F:peroxidase activity"/>
    <property type="evidence" value="ECO:0007669"/>
    <property type="project" value="UniProtKB-KW"/>
</dbReference>
<sequence length="1120" mass="128703">MLISLFSFHHQMGDEVYKRMTLIDRLLLIVIHFIDRLGIWHRLPVFLGLIYLAIRRHLHEEYNLIPVGPTPAGLRDNPSNHPYRTADGKYNDPFNAIAGSEGTFFGRNMLPSPQKELIMKPDPFVVTTKLLARKKKMIDTGKQFNMIAASWIQFMIHDWVDHLEDTKQMEITAPSTVAGECPLKAYRFYKTKKVETGFYEIKEGHLNIRTPWWDGSVIYGNNAEKLGKVRTFKDGKLCIYNNGLLRHNDDGVLISGDVRNSWVGVSVLQALFVQEHNAICDLLKKHNPDFSDEELYRHARLVTSAVIAKVHTIDWTVELLKTNTLLAGMRANWIHMKELVGLEGEKNISNIGFEAQMVSMGHQACGALELWNYPQWMRDLIPQDVDGKNRDDHVDLPTLEIYRDRERDVARYNQFRRNMLMLPISKWEDLTDDKEAIDVLREVYENDVESLDLLVGLMAEKKIKGFAISETAFFIFLVMAPRRLQADRFFTSDFNEETYTKEGLKWVNTTESLKDVLERHYPDMVIHFIDRLGIWHKLPVFLGLIYLAIRRHLHEEYNLIPVGPTPAGLRDNPSNHPYRTADGKYNDPFNAIAGSQGTFFGRNMLPSPQKELIMKPDPFVVATKLLARKKMIDTGKQFNMVAASWIQFMIHDWIDHLEDTKQVEITAPTNVAGECPLKAFRFYKTKDVPTGFYEIKEGHLNIRTPWWDGSAIYGSNAEKLGKVRTFKDGKLIISNNGLLPHDDDGILISGDVRNSWIGVSVLQALFVQEHNAKNHPDFSDEELYRHARLVTAAVIAKVHTIDWTVELLKTDTLMAGMRANWYGLLGKKFKDRFGHTGSSILSGFVGSRKPENHGVPYSLTEEFVSVYRMHSLLPDTLLLRDTHSTPGTNKSPALLQEIPMKELIGLEGERNISKIGFEAQMVSMGHQASGALELWNYPQWMRDIIPQEVDGSNRADHVDLPTLEIYRDRERNVARYNQFRRNMLMLPISKWEDLTDDKEVIAVLKEVYGNDVESLDLLVGLMAEKKITGFAISETAFFIFVIMASRRLEADRFFTSDFNEETYTKEGLKWVNTTESLKDVLERHYPDMVYKWMNSTSAFSVWDSPPTPQSHIPLYLRTPH</sequence>
<evidence type="ECO:0000256" key="8">
    <source>
        <dbReference type="ARBA" id="ARBA00022821"/>
    </source>
</evidence>
<evidence type="ECO:0000256" key="12">
    <source>
        <dbReference type="ARBA" id="ARBA00023004"/>
    </source>
</evidence>
<comment type="caution">
    <text evidence="16">The sequence shown here is derived from an EMBL/GenBank/DDBJ whole genome shotgun (WGS) entry which is preliminary data.</text>
</comment>
<keyword evidence="3" id="KW-0444">Lipid biosynthesis</keyword>
<keyword evidence="17" id="KW-1185">Reference proteome</keyword>
<dbReference type="GO" id="GO:0006952">
    <property type="term" value="P:defense response"/>
    <property type="evidence" value="ECO:0007669"/>
    <property type="project" value="UniProtKB-KW"/>
</dbReference>
<evidence type="ECO:0000256" key="7">
    <source>
        <dbReference type="ARBA" id="ARBA00022767"/>
    </source>
</evidence>
<evidence type="ECO:0000256" key="1">
    <source>
        <dbReference type="ARBA" id="ARBA00001913"/>
    </source>
</evidence>
<organism evidence="16 17">
    <name type="scientific">Cinnamomum micranthum f. kanehirae</name>
    <dbReference type="NCBI Taxonomy" id="337451"/>
    <lineage>
        <taxon>Eukaryota</taxon>
        <taxon>Viridiplantae</taxon>
        <taxon>Streptophyta</taxon>
        <taxon>Embryophyta</taxon>
        <taxon>Tracheophyta</taxon>
        <taxon>Spermatophyta</taxon>
        <taxon>Magnoliopsida</taxon>
        <taxon>Magnoliidae</taxon>
        <taxon>Laurales</taxon>
        <taxon>Lauraceae</taxon>
        <taxon>Cinnamomum</taxon>
    </lineage>
</organism>
<dbReference type="GO" id="GO:0046872">
    <property type="term" value="F:metal ion binding"/>
    <property type="evidence" value="ECO:0007669"/>
    <property type="project" value="UniProtKB-KW"/>
</dbReference>
<keyword evidence="5 15" id="KW-0349">Heme</keyword>
<dbReference type="SUPFAM" id="SSF48113">
    <property type="entry name" value="Heme-dependent peroxidases"/>
    <property type="match status" value="2"/>
</dbReference>